<protein>
    <submittedName>
        <fullName evidence="1">Translocation/assembly module TamB domain-containing protein</fullName>
    </submittedName>
</protein>
<dbReference type="Proteomes" id="UP001203036">
    <property type="component" value="Unassembled WGS sequence"/>
</dbReference>
<name>A0ACC5ZUG6_9RHOB</name>
<dbReference type="EMBL" id="JAMQGO010000002">
    <property type="protein sequence ID" value="MCM2561717.1"/>
    <property type="molecule type" value="Genomic_DNA"/>
</dbReference>
<evidence type="ECO:0000313" key="1">
    <source>
        <dbReference type="EMBL" id="MCM2561717.1"/>
    </source>
</evidence>
<proteinExistence type="predicted"/>
<evidence type="ECO:0000313" key="2">
    <source>
        <dbReference type="Proteomes" id="UP001203036"/>
    </source>
</evidence>
<keyword evidence="2" id="KW-1185">Reference proteome</keyword>
<gene>
    <name evidence="1" type="ORF">M8744_06130</name>
</gene>
<accession>A0ACC5ZUG6</accession>
<sequence>MGTRLILRALAVLVLAVMPALVWAQDQQARDRGVIQAFLEDNLSAAGREVRIEGFSGALSGRASIETLTIADAQGVWITLRGAVLDWNRAALLSGRLEVAELSAEAVIVARAPETGPDAPATPTAREPFALPELPVSIDIGQLALERVELGAPLLGREAAFEVQGNAELASGAGAAELRLTRLDGPQGALEMTGSYSNETRELGLSVSLQEDADGIAANLLDLPGRPALALSIAGDDPIDDFRADIQLATDGVARLTGAVTLANTPGTDGNARRVTANLSGDIAPVFAPEYRRFFGPEIALRASAVQRPDGRQVLEQLRLTAQSIEITGSGAIGADGWPERLNLSGRVADPEGNPVNLPTGGDGTQVDGADLQLEYDRAAGDGWQMQATARQVVQAGNRLGALRLTAGGTITPPRGDGLGTIVGDVALAADGLTLADAKLAQAVGPSLSGRLGFEWTDANGLRLAGIDLSGADYGLTGDASLRLPEDMFDPQATLDLRLAARDLARFAALADAPLGGSAALDISGDVALYTSALDLLFDGQTTDLSVGQPQLDPLLAGAGTLSLRLLRDSAATSVQGLRIATDHARITGEASLGEEAGSFDMQAEVADTARIAPGLSGPARLAAQGTGAVTAWTVNAQATLPGNGNATWQGRVTGLPDAPRLAGRAEAQLDDLAPYSGLAGRQLGGGLSASAEIDAGLTDLDGRIDLSATLQNLSVDVETADQLLRGNGELSAVLRRDAQGRLNVDSLRLSTPALTATANGEMTADSQSLAAELRLPDGGILAQELAGPVTVQGNAKRGTGDWQIDVTGGATGDTRLAANGTIAPDFTRADLALTGRTPLALANARLRPRAVSGIASYDLRLAGPLALSSLSGNIATRDARLTLPSLGLALGEIDASADLSGGQARIAATAVVSSGGRVQLEGGVGLTPPFNADLSVIIEQVVLRQARLYETTATGRVTLQGPLTNGARIGGLIDLGPAELRIPASTGPSFGDLAGLRHVNEPPAVRQVRQWAGLIAEPGAGNAASGPAYPIDLTIRAPSRIFVRGRGLDAELGGQLQLLGTTDNIVPQGRFELVRGRLDILGQRLALDEGVLQLQGSFDPIIRFAATTRSQDVVITLGIEGSASAPDLVVQSSPELPQDEILSLLLFGRDVTEISALQALRLANAVRVLSGHGGAGLTGQLRETLSLDDFDVSTDDSGNVQARAGKYLSENIYSDVVVNGEGETDINLNLEVSPNITVRGRLGSDGDTGLGVYYERDY</sequence>
<reference evidence="1" key="1">
    <citation type="submission" date="2022-06" db="EMBL/GenBank/DDBJ databases">
        <title>Lutimaribacter sp. EGI FJ00013, a novel bacterium isolated from a salt lake sediment enrichment.</title>
        <authorList>
            <person name="Gao L."/>
            <person name="Fang B.-Z."/>
            <person name="Li W.-J."/>
        </authorList>
    </citation>
    <scope>NUCLEOTIDE SEQUENCE</scope>
    <source>
        <strain evidence="1">EGI FJ00013</strain>
    </source>
</reference>
<comment type="caution">
    <text evidence="1">The sequence shown here is derived from an EMBL/GenBank/DDBJ whole genome shotgun (WGS) entry which is preliminary data.</text>
</comment>
<organism evidence="1 2">
    <name type="scientific">Lutimaribacter degradans</name>
    <dbReference type="NCBI Taxonomy" id="2945989"/>
    <lineage>
        <taxon>Bacteria</taxon>
        <taxon>Pseudomonadati</taxon>
        <taxon>Pseudomonadota</taxon>
        <taxon>Alphaproteobacteria</taxon>
        <taxon>Rhodobacterales</taxon>
        <taxon>Roseobacteraceae</taxon>
        <taxon>Lutimaribacter</taxon>
    </lineage>
</organism>